<protein>
    <submittedName>
        <fullName evidence="3">DUF3500 domain-containing protein</fullName>
    </submittedName>
</protein>
<gene>
    <name evidence="3" type="ORF">KIH74_30220</name>
</gene>
<dbReference type="EMBL" id="JAHBAY010000016">
    <property type="protein sequence ID" value="MBT0773259.1"/>
    <property type="molecule type" value="Genomic_DNA"/>
</dbReference>
<evidence type="ECO:0000256" key="1">
    <source>
        <dbReference type="SAM" id="MobiDB-lite"/>
    </source>
</evidence>
<dbReference type="Pfam" id="PF12006">
    <property type="entry name" value="DUF3500"/>
    <property type="match status" value="1"/>
</dbReference>
<accession>A0ABS5TRB4</accession>
<dbReference type="PANTHER" id="PTHR37489">
    <property type="entry name" value="DUF3500 DOMAIN-CONTAINING PROTEIN"/>
    <property type="match status" value="1"/>
</dbReference>
<name>A0ABS5TRB4_9ACTN</name>
<evidence type="ECO:0000256" key="2">
    <source>
        <dbReference type="SAM" id="SignalP"/>
    </source>
</evidence>
<keyword evidence="2" id="KW-0732">Signal</keyword>
<dbReference type="InterPro" id="IPR021889">
    <property type="entry name" value="DUF3500"/>
</dbReference>
<sequence length="438" mass="45567">MKMFASSRLPAGSVARRRTVAAGAALLLTGGALAVGLNAANAAQPGHGQKGRPGHGAMATATPSSAADSDVASVVEAAQTFLATLGDDQLAEAQQEMTEENATAWSNLPCGGTCRPGVAFGDLDDDQLASAKNVLTLALGTGEDTGYAQASQLWLADDLLASDGGGGMPGGSAPTGTDVPTDLPTETPTETPTATATSTETATATASPTATGEATDDVYSNGYGSGRYYLAFLGEPTADGTWMLHFGGHHLAINLTYKNGEVTGTTPFFIGLEPTSWTADDGTEYAPMDDMHQGMLDMLNGLTEEETADAELGDSFSDVLLGPGSDGEFPSAKQGLAVSELTAEQQELVLEAMKPWVSVAADADAAELLEQYREELDETYVGWSGGTGLDTHADYVRIDGPGVWIEFVCQNGVVYSDQIHYHTVYRDHTHDYGGELSF</sequence>
<proteinExistence type="predicted"/>
<organism evidence="3 4">
    <name type="scientific">Kineosporia corallincola</name>
    <dbReference type="NCBI Taxonomy" id="2835133"/>
    <lineage>
        <taxon>Bacteria</taxon>
        <taxon>Bacillati</taxon>
        <taxon>Actinomycetota</taxon>
        <taxon>Actinomycetes</taxon>
        <taxon>Kineosporiales</taxon>
        <taxon>Kineosporiaceae</taxon>
        <taxon>Kineosporia</taxon>
    </lineage>
</organism>
<feature type="region of interest" description="Disordered" evidence="1">
    <location>
        <begin position="164"/>
        <end position="217"/>
    </location>
</feature>
<comment type="caution">
    <text evidence="3">The sequence shown here is derived from an EMBL/GenBank/DDBJ whole genome shotgun (WGS) entry which is preliminary data.</text>
</comment>
<keyword evidence="4" id="KW-1185">Reference proteome</keyword>
<dbReference type="Proteomes" id="UP001197247">
    <property type="component" value="Unassembled WGS sequence"/>
</dbReference>
<feature type="chain" id="PRO_5045211543" evidence="2">
    <location>
        <begin position="35"/>
        <end position="438"/>
    </location>
</feature>
<evidence type="ECO:0000313" key="4">
    <source>
        <dbReference type="Proteomes" id="UP001197247"/>
    </source>
</evidence>
<dbReference type="PANTHER" id="PTHR37489:SF1">
    <property type="entry name" value="DUF3500 DOMAIN-CONTAINING PROTEIN"/>
    <property type="match status" value="1"/>
</dbReference>
<feature type="signal peptide" evidence="2">
    <location>
        <begin position="1"/>
        <end position="34"/>
    </location>
</feature>
<feature type="compositionally biased region" description="Low complexity" evidence="1">
    <location>
        <begin position="184"/>
        <end position="213"/>
    </location>
</feature>
<feature type="region of interest" description="Disordered" evidence="1">
    <location>
        <begin position="43"/>
        <end position="63"/>
    </location>
</feature>
<reference evidence="3 4" key="1">
    <citation type="submission" date="2021-05" db="EMBL/GenBank/DDBJ databases">
        <title>Kineosporia and Streptomyces sp. nov. two new marine actinobacteria isolated from Coral.</title>
        <authorList>
            <person name="Buangrab K."/>
            <person name="Sutthacheep M."/>
            <person name="Yeemin T."/>
            <person name="Harunari E."/>
            <person name="Igarashi Y."/>
            <person name="Kanchanasin P."/>
            <person name="Tanasupawat S."/>
            <person name="Phongsopitanun W."/>
        </authorList>
    </citation>
    <scope>NUCLEOTIDE SEQUENCE [LARGE SCALE GENOMIC DNA]</scope>
    <source>
        <strain evidence="3 4">J2-2</strain>
    </source>
</reference>
<evidence type="ECO:0000313" key="3">
    <source>
        <dbReference type="EMBL" id="MBT0773259.1"/>
    </source>
</evidence>